<keyword evidence="1" id="KW-0812">Transmembrane</keyword>
<protein>
    <recommendedName>
        <fullName evidence="4">ABC transporter permease</fullName>
    </recommendedName>
</protein>
<sequence length="217" mass="23853">MTSWSGLLRKEWMILRYSLITFALVFVVIAVSSFAPMAVGGIMDGIELTQMFSTMLTLMAASFFLHSLHTDTKQPDLWLHSPFSIVKLLGAKTFMAILTVFGGFIIWSGIGVGAYFIGGFAGGIPGLTPLLKVLLNTFLFISAGLLIWVIYKILEVRIGWLASLISLIPISIAVMIWGFLIAVWETLELPVSSIIYIIVSIALFASGAILLEKKVRY</sequence>
<keyword evidence="3" id="KW-1185">Reference proteome</keyword>
<feature type="transmembrane region" description="Helical" evidence="1">
    <location>
        <begin position="89"/>
        <end position="118"/>
    </location>
</feature>
<comment type="caution">
    <text evidence="2">The sequence shown here is derived from an EMBL/GenBank/DDBJ whole genome shotgun (WGS) entry which is preliminary data.</text>
</comment>
<evidence type="ECO:0000256" key="1">
    <source>
        <dbReference type="SAM" id="Phobius"/>
    </source>
</evidence>
<keyword evidence="1" id="KW-1133">Transmembrane helix</keyword>
<dbReference type="RefSeq" id="WP_147058766.1">
    <property type="nucleotide sequence ID" value="NZ_BJYL01000033.1"/>
</dbReference>
<evidence type="ECO:0000313" key="3">
    <source>
        <dbReference type="Proteomes" id="UP000321901"/>
    </source>
</evidence>
<gene>
    <name evidence="2" type="ORF">SLU01_24750</name>
</gene>
<evidence type="ECO:0008006" key="4">
    <source>
        <dbReference type="Google" id="ProtNLM"/>
    </source>
</evidence>
<dbReference type="EMBL" id="BJYL01000033">
    <property type="protein sequence ID" value="GEN84163.1"/>
    <property type="molecule type" value="Genomic_DNA"/>
</dbReference>
<evidence type="ECO:0000313" key="2">
    <source>
        <dbReference type="EMBL" id="GEN84163.1"/>
    </source>
</evidence>
<proteinExistence type="predicted"/>
<feature type="transmembrane region" description="Helical" evidence="1">
    <location>
        <begin position="48"/>
        <end position="68"/>
    </location>
</feature>
<dbReference type="OrthoDB" id="2968365at2"/>
<organism evidence="2 3">
    <name type="scientific">Sporosarcina luteola</name>
    <dbReference type="NCBI Taxonomy" id="582850"/>
    <lineage>
        <taxon>Bacteria</taxon>
        <taxon>Bacillati</taxon>
        <taxon>Bacillota</taxon>
        <taxon>Bacilli</taxon>
        <taxon>Bacillales</taxon>
        <taxon>Caryophanaceae</taxon>
        <taxon>Sporosarcina</taxon>
    </lineage>
</organism>
<keyword evidence="1" id="KW-0472">Membrane</keyword>
<name>A0A511Z9T8_9BACL</name>
<feature type="transmembrane region" description="Helical" evidence="1">
    <location>
        <begin position="20"/>
        <end position="42"/>
    </location>
</feature>
<feature type="transmembrane region" description="Helical" evidence="1">
    <location>
        <begin position="190"/>
        <end position="211"/>
    </location>
</feature>
<feature type="transmembrane region" description="Helical" evidence="1">
    <location>
        <begin position="130"/>
        <end position="151"/>
    </location>
</feature>
<dbReference type="AlphaFoldDB" id="A0A511Z9T8"/>
<reference evidence="2 3" key="1">
    <citation type="submission" date="2019-07" db="EMBL/GenBank/DDBJ databases">
        <title>Whole genome shotgun sequence of Sporosarcina luteola NBRC 105378.</title>
        <authorList>
            <person name="Hosoyama A."/>
            <person name="Uohara A."/>
            <person name="Ohji S."/>
            <person name="Ichikawa N."/>
        </authorList>
    </citation>
    <scope>NUCLEOTIDE SEQUENCE [LARGE SCALE GENOMIC DNA]</scope>
    <source>
        <strain evidence="2 3">NBRC 105378</strain>
    </source>
</reference>
<dbReference type="Proteomes" id="UP000321901">
    <property type="component" value="Unassembled WGS sequence"/>
</dbReference>
<feature type="transmembrane region" description="Helical" evidence="1">
    <location>
        <begin position="158"/>
        <end position="184"/>
    </location>
</feature>
<accession>A0A511Z9T8</accession>